<dbReference type="GO" id="GO:0003924">
    <property type="term" value="F:GTPase activity"/>
    <property type="evidence" value="ECO:0007669"/>
    <property type="project" value="TreeGrafter"/>
</dbReference>
<dbReference type="Gene3D" id="1.10.1580.10">
    <property type="match status" value="1"/>
</dbReference>
<dbReference type="Gene3D" id="3.40.50.300">
    <property type="entry name" value="P-loop containing nucleotide triphosphate hydrolases"/>
    <property type="match status" value="1"/>
</dbReference>
<dbReference type="NCBIfam" id="TIGR03596">
    <property type="entry name" value="GTPase_YlqF"/>
    <property type="match status" value="1"/>
</dbReference>
<evidence type="ECO:0000256" key="3">
    <source>
        <dbReference type="ARBA" id="ARBA00023134"/>
    </source>
</evidence>
<accession>A0A917JZU1</accession>
<feature type="binding site" evidence="5">
    <location>
        <begin position="140"/>
        <end position="145"/>
    </location>
    <ligand>
        <name>GTP</name>
        <dbReference type="ChEBI" id="CHEBI:37565"/>
    </ligand>
</feature>
<dbReference type="InterPro" id="IPR019991">
    <property type="entry name" value="GTP-bd_ribosome_bgen"/>
</dbReference>
<evidence type="ECO:0000313" key="8">
    <source>
        <dbReference type="Proteomes" id="UP000637695"/>
    </source>
</evidence>
<keyword evidence="4" id="KW-0963">Cytoplasm</keyword>
<dbReference type="Pfam" id="PF01926">
    <property type="entry name" value="MMR_HSR1"/>
    <property type="match status" value="1"/>
</dbReference>
<dbReference type="GO" id="GO:0005525">
    <property type="term" value="F:GTP binding"/>
    <property type="evidence" value="ECO:0007669"/>
    <property type="project" value="UniProtKB-KW"/>
</dbReference>
<dbReference type="PIRSF" id="PIRSF006230">
    <property type="entry name" value="MG442"/>
    <property type="match status" value="1"/>
</dbReference>
<reference evidence="7" key="1">
    <citation type="journal article" date="2014" name="Int. J. Syst. Evol. Microbiol.">
        <title>Complete genome sequence of Corynebacterium casei LMG S-19264T (=DSM 44701T), isolated from a smear-ripened cheese.</title>
        <authorList>
            <consortium name="US DOE Joint Genome Institute (JGI-PGF)"/>
            <person name="Walter F."/>
            <person name="Albersmeier A."/>
            <person name="Kalinowski J."/>
            <person name="Ruckert C."/>
        </authorList>
    </citation>
    <scope>NUCLEOTIDE SEQUENCE</scope>
    <source>
        <strain evidence="7">JCM 18487</strain>
    </source>
</reference>
<dbReference type="InterPro" id="IPR016478">
    <property type="entry name" value="GTPase_MTG1"/>
</dbReference>
<comment type="similarity">
    <text evidence="4">Belongs to the TRAFAC class YlqF/YawG GTPase family. MTG1 subfamily.</text>
</comment>
<keyword evidence="3 4" id="KW-0342">GTP-binding</keyword>
<dbReference type="GO" id="GO:0006412">
    <property type="term" value="P:translation"/>
    <property type="evidence" value="ECO:0007669"/>
    <property type="project" value="TreeGrafter"/>
</dbReference>
<dbReference type="PANTHER" id="PTHR45782:SF4">
    <property type="entry name" value="MITOCHONDRIAL RIBOSOME-ASSOCIATED GTPASE 1"/>
    <property type="match status" value="1"/>
</dbReference>
<dbReference type="InterPro" id="IPR006073">
    <property type="entry name" value="GTP-bd"/>
</dbReference>
<dbReference type="InterPro" id="IPR030378">
    <property type="entry name" value="G_CP_dom"/>
</dbReference>
<reference evidence="7" key="2">
    <citation type="submission" date="2020-09" db="EMBL/GenBank/DDBJ databases">
        <authorList>
            <person name="Sun Q."/>
            <person name="Ohkuma M."/>
        </authorList>
    </citation>
    <scope>NUCLEOTIDE SEQUENCE</scope>
    <source>
        <strain evidence="7">JCM 18487</strain>
    </source>
</reference>
<dbReference type="PANTHER" id="PTHR45782">
    <property type="entry name" value="MITOCHONDRIAL RIBOSOME-ASSOCIATED GTPASE 1"/>
    <property type="match status" value="1"/>
</dbReference>
<evidence type="ECO:0000256" key="5">
    <source>
        <dbReference type="PIRSR" id="PIRSR006230-1"/>
    </source>
</evidence>
<feature type="domain" description="CP-type G" evidence="6">
    <location>
        <begin position="24"/>
        <end position="187"/>
    </location>
</feature>
<dbReference type="AlphaFoldDB" id="A0A917JZU1"/>
<dbReference type="CDD" id="cd01856">
    <property type="entry name" value="YlqF"/>
    <property type="match status" value="1"/>
</dbReference>
<dbReference type="FunFam" id="3.40.50.300:FF:000590">
    <property type="entry name" value="Ribosome biogenesis GTPase A"/>
    <property type="match status" value="1"/>
</dbReference>
<organism evidence="7 8">
    <name type="scientific">Alicyclobacillus cellulosilyticus</name>
    <dbReference type="NCBI Taxonomy" id="1003997"/>
    <lineage>
        <taxon>Bacteria</taxon>
        <taxon>Bacillati</taxon>
        <taxon>Bacillota</taxon>
        <taxon>Bacilli</taxon>
        <taxon>Bacillales</taxon>
        <taxon>Alicyclobacillaceae</taxon>
        <taxon>Alicyclobacillus</taxon>
    </lineage>
</organism>
<comment type="function">
    <text evidence="4">Required for a late step of 50S ribosomal subunit assembly. Has GTPase activity.</text>
</comment>
<dbReference type="GO" id="GO:0005737">
    <property type="term" value="C:cytoplasm"/>
    <property type="evidence" value="ECO:0007669"/>
    <property type="project" value="UniProtKB-SubCell"/>
</dbReference>
<gene>
    <name evidence="7" type="ORF">GCM10010885_00570</name>
</gene>
<dbReference type="SUPFAM" id="SSF52540">
    <property type="entry name" value="P-loop containing nucleoside triphosphate hydrolases"/>
    <property type="match status" value="1"/>
</dbReference>
<evidence type="ECO:0000259" key="6">
    <source>
        <dbReference type="PROSITE" id="PS51721"/>
    </source>
</evidence>
<evidence type="ECO:0000256" key="2">
    <source>
        <dbReference type="ARBA" id="ARBA00022741"/>
    </source>
</evidence>
<evidence type="ECO:0000256" key="1">
    <source>
        <dbReference type="ARBA" id="ARBA00014898"/>
    </source>
</evidence>
<keyword evidence="8" id="KW-1185">Reference proteome</keyword>
<dbReference type="PROSITE" id="PS51721">
    <property type="entry name" value="G_CP"/>
    <property type="match status" value="1"/>
</dbReference>
<evidence type="ECO:0000313" key="7">
    <source>
        <dbReference type="EMBL" id="GGI94953.1"/>
    </source>
</evidence>
<comment type="caution">
    <text evidence="7">The sequence shown here is derived from an EMBL/GenBank/DDBJ whole genome shotgun (WGS) entry which is preliminary data.</text>
</comment>
<sequence length="320" mass="35801">MHVPAEVSRMQPIHWFPGHMAKAKRQIQEALALVDVVTELVDARLPQASANPMLRQIAGQKPRAVVMTRIDLADPLQTRRWEWFLQRQGAKVVGVDARSGEGVRALFAVWEEAVAEKRARERQRGLRPRPVRTMVVGIPNVGKSSLINRLAGRAATKTGDLPGVTKAAQWIRLGHVELLDTPGVLWPKLDDEHTAYKLAVSGAIKSEVLDIPSVCAYFLLFAARHYPQLLQARYGLTELPQGTWTDAQTAWEMVEPVLQEIARRRGMLRQGGVPDAERASELVLREVQTGRIGRMTFEWAPQERLDEAARKDEPGTEDEG</sequence>
<protein>
    <recommendedName>
        <fullName evidence="1 4">Ribosome biogenesis GTPase A</fullName>
    </recommendedName>
</protein>
<proteinExistence type="inferred from homology"/>
<evidence type="ECO:0000256" key="4">
    <source>
        <dbReference type="PIRNR" id="PIRNR006230"/>
    </source>
</evidence>
<comment type="subcellular location">
    <subcellularLocation>
        <location evidence="4">Cytoplasm</location>
    </subcellularLocation>
</comment>
<dbReference type="InterPro" id="IPR023179">
    <property type="entry name" value="GTP-bd_ortho_bundle_sf"/>
</dbReference>
<dbReference type="InterPro" id="IPR027417">
    <property type="entry name" value="P-loop_NTPase"/>
</dbReference>
<dbReference type="EMBL" id="BMOY01000001">
    <property type="protein sequence ID" value="GGI94953.1"/>
    <property type="molecule type" value="Genomic_DNA"/>
</dbReference>
<name>A0A917JZU1_9BACL</name>
<dbReference type="Proteomes" id="UP000637695">
    <property type="component" value="Unassembled WGS sequence"/>
</dbReference>
<keyword evidence="2 4" id="KW-0547">Nucleotide-binding</keyword>
<feature type="binding site" evidence="5">
    <location>
        <position position="183"/>
    </location>
    <ligand>
        <name>GTP</name>
        <dbReference type="ChEBI" id="CHEBI:37565"/>
    </ligand>
</feature>